<evidence type="ECO:0000313" key="2">
    <source>
        <dbReference type="EMBL" id="KAK2567532.1"/>
    </source>
</evidence>
<proteinExistence type="predicted"/>
<feature type="chain" id="PRO_5041929335" description="Secreted protein" evidence="1">
    <location>
        <begin position="31"/>
        <end position="87"/>
    </location>
</feature>
<reference evidence="2" key="1">
    <citation type="journal article" date="2023" name="G3 (Bethesda)">
        <title>Whole genome assembly and annotation of the endangered Caribbean coral Acropora cervicornis.</title>
        <authorList>
            <person name="Selwyn J.D."/>
            <person name="Vollmer S.V."/>
        </authorList>
    </citation>
    <scope>NUCLEOTIDE SEQUENCE</scope>
    <source>
        <strain evidence="2">K2</strain>
    </source>
</reference>
<gene>
    <name evidence="2" type="ORF">P5673_008365</name>
</gene>
<evidence type="ECO:0000313" key="3">
    <source>
        <dbReference type="Proteomes" id="UP001249851"/>
    </source>
</evidence>
<evidence type="ECO:0008006" key="4">
    <source>
        <dbReference type="Google" id="ProtNLM"/>
    </source>
</evidence>
<name>A0AAD9QTZ7_ACRCE</name>
<feature type="non-terminal residue" evidence="2">
    <location>
        <position position="87"/>
    </location>
</feature>
<comment type="caution">
    <text evidence="2">The sequence shown here is derived from an EMBL/GenBank/DDBJ whole genome shotgun (WGS) entry which is preliminary data.</text>
</comment>
<sequence length="87" mass="9555">MAVLERQRKLQMTYFIIYCLLAGVARIAEADMSTSSEWTASISEVSMTTSPSPSMMSLSQLCYSIFQTHSIQTNHSSLGLLLSTAIS</sequence>
<protein>
    <recommendedName>
        <fullName evidence="4">Secreted protein</fullName>
    </recommendedName>
</protein>
<keyword evidence="1" id="KW-0732">Signal</keyword>
<dbReference type="Proteomes" id="UP001249851">
    <property type="component" value="Unassembled WGS sequence"/>
</dbReference>
<feature type="signal peptide" evidence="1">
    <location>
        <begin position="1"/>
        <end position="30"/>
    </location>
</feature>
<dbReference type="EMBL" id="JARQWQ010000014">
    <property type="protein sequence ID" value="KAK2567532.1"/>
    <property type="molecule type" value="Genomic_DNA"/>
</dbReference>
<organism evidence="2 3">
    <name type="scientific">Acropora cervicornis</name>
    <name type="common">Staghorn coral</name>
    <dbReference type="NCBI Taxonomy" id="6130"/>
    <lineage>
        <taxon>Eukaryota</taxon>
        <taxon>Metazoa</taxon>
        <taxon>Cnidaria</taxon>
        <taxon>Anthozoa</taxon>
        <taxon>Hexacorallia</taxon>
        <taxon>Scleractinia</taxon>
        <taxon>Astrocoeniina</taxon>
        <taxon>Acroporidae</taxon>
        <taxon>Acropora</taxon>
    </lineage>
</organism>
<reference evidence="2" key="2">
    <citation type="journal article" date="2023" name="Science">
        <title>Genomic signatures of disease resistance in endangered staghorn corals.</title>
        <authorList>
            <person name="Vollmer S.V."/>
            <person name="Selwyn J.D."/>
            <person name="Despard B.A."/>
            <person name="Roesel C.L."/>
        </authorList>
    </citation>
    <scope>NUCLEOTIDE SEQUENCE</scope>
    <source>
        <strain evidence="2">K2</strain>
    </source>
</reference>
<dbReference type="AlphaFoldDB" id="A0AAD9QTZ7"/>
<keyword evidence="3" id="KW-1185">Reference proteome</keyword>
<evidence type="ECO:0000256" key="1">
    <source>
        <dbReference type="SAM" id="SignalP"/>
    </source>
</evidence>
<accession>A0AAD9QTZ7</accession>